<dbReference type="AlphaFoldDB" id="B2RK52"/>
<dbReference type="HOGENOM" id="CLU_3357693_0_0_10"/>
<reference evidence="1 2" key="1">
    <citation type="journal article" date="2008" name="DNA Res.">
        <title>Determination of the genome sequence of Porphyromonas gingivalis strain ATCC 33277 and genomic comparison with strain W83 revealed extensive genome rearrangements in P. gingivalis.</title>
        <authorList>
            <person name="Naito M."/>
            <person name="Hirakawa H."/>
            <person name="Yamashita A."/>
            <person name="Ohara N."/>
            <person name="Shoji M."/>
            <person name="Yukitake H."/>
            <person name="Nakayama K."/>
            <person name="Toh H."/>
            <person name="Yoshimura F."/>
            <person name="Kuhara S."/>
            <person name="Hattori M."/>
            <person name="Hayashi T."/>
            <person name="Nakayama K."/>
        </authorList>
    </citation>
    <scope>NUCLEOTIDE SEQUENCE [LARGE SCALE GENOMIC DNA]</scope>
    <source>
        <strain evidence="2">ATCC 33277 / DSM 20709 / CIP 103683 / JCM 12257 / NCTC 11834 / 2561</strain>
    </source>
</reference>
<dbReference type="KEGG" id="pgn:PGN_1228"/>
<evidence type="ECO:0000313" key="2">
    <source>
        <dbReference type="Proteomes" id="UP000008842"/>
    </source>
</evidence>
<dbReference type="Proteomes" id="UP000008842">
    <property type="component" value="Chromosome"/>
</dbReference>
<organism evidence="1 2">
    <name type="scientific">Porphyromonas gingivalis (strain ATCC 33277 / DSM 20709 / CIP 103683 / JCM 12257 / NCTC 11834 / 2561)</name>
    <dbReference type="NCBI Taxonomy" id="431947"/>
    <lineage>
        <taxon>Bacteria</taxon>
        <taxon>Pseudomonadati</taxon>
        <taxon>Bacteroidota</taxon>
        <taxon>Bacteroidia</taxon>
        <taxon>Bacteroidales</taxon>
        <taxon>Porphyromonadaceae</taxon>
        <taxon>Porphyromonas</taxon>
    </lineage>
</organism>
<proteinExistence type="predicted"/>
<accession>B2RK52</accession>
<sequence>MRAFLLSPVERAFFIYDLYINGMTIYIDNEIDLYIN</sequence>
<dbReference type="EMBL" id="AP009380">
    <property type="protein sequence ID" value="BAG33747.1"/>
    <property type="molecule type" value="Genomic_DNA"/>
</dbReference>
<evidence type="ECO:0000313" key="1">
    <source>
        <dbReference type="EMBL" id="BAG33747.1"/>
    </source>
</evidence>
<gene>
    <name evidence="1" type="ordered locus">PGN_1228</name>
</gene>
<protein>
    <submittedName>
        <fullName evidence="1">Uncharacterized protein</fullName>
    </submittedName>
</protein>
<name>B2RK52_PORG3</name>